<name>A0ABU6DGK1_9BACL</name>
<proteinExistence type="predicted"/>
<reference evidence="1 2" key="1">
    <citation type="submission" date="2023-03" db="EMBL/GenBank/DDBJ databases">
        <title>Bacillus Genome Sequencing.</title>
        <authorList>
            <person name="Dunlap C."/>
        </authorList>
    </citation>
    <scope>NUCLEOTIDE SEQUENCE [LARGE SCALE GENOMIC DNA]</scope>
    <source>
        <strain evidence="1 2">NRS-1351</strain>
    </source>
</reference>
<dbReference type="RefSeq" id="WP_127455189.1">
    <property type="nucleotide sequence ID" value="NZ_JAROBY010000041.1"/>
</dbReference>
<evidence type="ECO:0000313" key="1">
    <source>
        <dbReference type="EMBL" id="MEB4796885.1"/>
    </source>
</evidence>
<sequence length="53" mass="5903">MGCCGPSNNKKQQVVQNNDADNQLSPIDLLKIRLARGEITVEEYVETKAVLEE</sequence>
<accession>A0ABU6DGK1</accession>
<organism evidence="1 2">
    <name type="scientific">Paenibacillus chondroitinus</name>
    <dbReference type="NCBI Taxonomy" id="59842"/>
    <lineage>
        <taxon>Bacteria</taxon>
        <taxon>Bacillati</taxon>
        <taxon>Bacillota</taxon>
        <taxon>Bacilli</taxon>
        <taxon>Bacillales</taxon>
        <taxon>Paenibacillaceae</taxon>
        <taxon>Paenibacillus</taxon>
    </lineage>
</organism>
<evidence type="ECO:0000313" key="2">
    <source>
        <dbReference type="Proteomes" id="UP001355653"/>
    </source>
</evidence>
<dbReference type="EMBL" id="JAROBY010000041">
    <property type="protein sequence ID" value="MEB4796885.1"/>
    <property type="molecule type" value="Genomic_DNA"/>
</dbReference>
<dbReference type="Proteomes" id="UP001355653">
    <property type="component" value="Unassembled WGS sequence"/>
</dbReference>
<gene>
    <name evidence="1" type="ORF">P5G65_23570</name>
</gene>
<keyword evidence="2" id="KW-1185">Reference proteome</keyword>
<comment type="caution">
    <text evidence="1">The sequence shown here is derived from an EMBL/GenBank/DDBJ whole genome shotgun (WGS) entry which is preliminary data.</text>
</comment>
<protein>
    <submittedName>
        <fullName evidence="1">SHOCT domain-containing protein</fullName>
    </submittedName>
</protein>